<keyword evidence="3" id="KW-1185">Reference proteome</keyword>
<name>A0A1A7BER3_9SPHN</name>
<proteinExistence type="predicted"/>
<comment type="caution">
    <text evidence="2">The sequence shown here is derived from an EMBL/GenBank/DDBJ whole genome shotgun (WGS) entry which is preliminary data.</text>
</comment>
<evidence type="ECO:0000256" key="1">
    <source>
        <dbReference type="SAM" id="Phobius"/>
    </source>
</evidence>
<dbReference type="AlphaFoldDB" id="A0A1A7BER3"/>
<evidence type="ECO:0000313" key="3">
    <source>
        <dbReference type="Proteomes" id="UP000092484"/>
    </source>
</evidence>
<dbReference type="Proteomes" id="UP000092484">
    <property type="component" value="Unassembled WGS sequence"/>
</dbReference>
<keyword evidence="1" id="KW-0472">Membrane</keyword>
<evidence type="ECO:0000313" key="2">
    <source>
        <dbReference type="EMBL" id="OBV10974.1"/>
    </source>
</evidence>
<accession>A0A1A7BER3</accession>
<protein>
    <submittedName>
        <fullName evidence="2">Uncharacterized protein</fullName>
    </submittedName>
</protein>
<feature type="transmembrane region" description="Helical" evidence="1">
    <location>
        <begin position="7"/>
        <end position="26"/>
    </location>
</feature>
<keyword evidence="1" id="KW-0812">Transmembrane</keyword>
<gene>
    <name evidence="2" type="ORF">I603_1382</name>
</gene>
<feature type="transmembrane region" description="Helical" evidence="1">
    <location>
        <begin position="71"/>
        <end position="92"/>
    </location>
</feature>
<feature type="transmembrane region" description="Helical" evidence="1">
    <location>
        <begin position="46"/>
        <end position="64"/>
    </location>
</feature>
<reference evidence="2 3" key="1">
    <citation type="submission" date="2016-06" db="EMBL/GenBank/DDBJ databases">
        <title>Genome sequence of Porphyrobacter dokdonensis DSW-74.</title>
        <authorList>
            <person name="Kim J.F."/>
            <person name="Song J.Y."/>
        </authorList>
    </citation>
    <scope>NUCLEOTIDE SEQUENCE [LARGE SCALE GENOMIC DNA]</scope>
    <source>
        <strain evidence="2 3">DSW-74</strain>
    </source>
</reference>
<sequence>MTADLALRLAYCANIAILAPVVTLLLTGPAHRVFGAATPDIASLKLLVAALWGAILLCSVAGLFRPQAMVAILLLQVIYKSAWLAGFVIPAMRAGEAVPWGPAITFVPIVLIWPFILAAAWR</sequence>
<organism evidence="2 3">
    <name type="scientific">Erythrobacter dokdonensis DSW-74</name>
    <dbReference type="NCBI Taxonomy" id="1300349"/>
    <lineage>
        <taxon>Bacteria</taxon>
        <taxon>Pseudomonadati</taxon>
        <taxon>Pseudomonadota</taxon>
        <taxon>Alphaproteobacteria</taxon>
        <taxon>Sphingomonadales</taxon>
        <taxon>Erythrobacteraceae</taxon>
        <taxon>Erythrobacter/Porphyrobacter group</taxon>
        <taxon>Erythrobacter</taxon>
    </lineage>
</organism>
<dbReference type="STRING" id="1300349.I603_1382"/>
<keyword evidence="1" id="KW-1133">Transmembrane helix</keyword>
<dbReference type="RefSeq" id="WP_068863473.1">
    <property type="nucleotide sequence ID" value="NZ_LZYB01000003.1"/>
</dbReference>
<feature type="transmembrane region" description="Helical" evidence="1">
    <location>
        <begin position="98"/>
        <end position="121"/>
    </location>
</feature>
<dbReference type="EMBL" id="LZYB01000003">
    <property type="protein sequence ID" value="OBV10974.1"/>
    <property type="molecule type" value="Genomic_DNA"/>
</dbReference>